<protein>
    <recommendedName>
        <fullName evidence="6">Uridine kinase</fullName>
        <ecNumber evidence="6">2.7.1.48</ecNumber>
    </recommendedName>
</protein>
<comment type="pathway">
    <text evidence="1 6">Pyrimidine metabolism; UMP biosynthesis via salvage pathway; UMP from uridine: step 1/1.</text>
</comment>
<keyword evidence="5 6" id="KW-0418">Kinase</keyword>
<dbReference type="Proteomes" id="UP000750334">
    <property type="component" value="Unassembled WGS sequence"/>
</dbReference>
<dbReference type="OrthoDB" id="738517at2759"/>
<evidence type="ECO:0000256" key="3">
    <source>
        <dbReference type="ARBA" id="ARBA00022679"/>
    </source>
</evidence>
<reference evidence="10 11" key="1">
    <citation type="submission" date="2020-11" db="EMBL/GenBank/DDBJ databases">
        <title>Kefir isolates.</title>
        <authorList>
            <person name="Marcisauskas S."/>
            <person name="Kim Y."/>
            <person name="Blasche S."/>
        </authorList>
    </citation>
    <scope>NUCLEOTIDE SEQUENCE [LARGE SCALE GENOMIC DNA]</scope>
    <source>
        <strain evidence="10 11">OG2</strain>
    </source>
</reference>
<dbReference type="AlphaFoldDB" id="A0A9P6W724"/>
<evidence type="ECO:0000256" key="4">
    <source>
        <dbReference type="ARBA" id="ARBA00022741"/>
    </source>
</evidence>
<feature type="domain" description="Phosphoribulokinase/uridine kinase" evidence="8">
    <location>
        <begin position="52"/>
        <end position="240"/>
    </location>
</feature>
<dbReference type="InterPro" id="IPR029057">
    <property type="entry name" value="PRTase-like"/>
</dbReference>
<dbReference type="SUPFAM" id="SSF52540">
    <property type="entry name" value="P-loop containing nucleoside triphosphate hydrolases"/>
    <property type="match status" value="1"/>
</dbReference>
<keyword evidence="3 6" id="KW-0808">Transferase</keyword>
<sequence>MPMTVIEDYLSPPSPSKMENHKRRRRRSSVNSTMSYDSKVPKYVPPWTTPYIIGIGGPSGSGKTSVASKIVSMMNVPWTVLISLDNFYKPLTAEESARAFKSEYDFDEPSAIDLDLAYECIQNLKNGKKTDIPIYSFVNHNRVPGKTIPIYGASVIIMEGIYGLYDKKLLDLMDLRIYVDADLDVCLARRLSRDIVSRGRDLHGCIDQWERFVKLNAVKYVKPTMKNADAIIPSMSENTIAVTLLVDHIKSKLDEKSARHIKELNKLCEISSGHNYLTFESNPKVIEIEKTPQVNAILTMVVDKDTDRDNFVFYLDRLAMILLSRALDDLPTYKQETLTTPSNYEIREALRCNFDQITSVSLIRSGDCFMKSVRKTIPNITIGKLLIQSDSLTGEPQLHGEFLPKDISNFEKILVLQGQVITGTSTLMAIQVLLDYDVKIENMTLVVFLATEIGLKRIINAFGNKVNIVVGKIVMDIDMKNNQMRWASTRFIDSNYFGCT</sequence>
<evidence type="ECO:0000313" key="10">
    <source>
        <dbReference type="EMBL" id="KAG0664280.1"/>
    </source>
</evidence>
<dbReference type="Gene3D" id="3.40.50.300">
    <property type="entry name" value="P-loop containing nucleotide triphosphate hydrolases"/>
    <property type="match status" value="1"/>
</dbReference>
<dbReference type="InterPro" id="IPR000836">
    <property type="entry name" value="PRTase_dom"/>
</dbReference>
<feature type="region of interest" description="Disordered" evidence="7">
    <location>
        <begin position="1"/>
        <end position="37"/>
    </location>
</feature>
<evidence type="ECO:0000313" key="11">
    <source>
        <dbReference type="Proteomes" id="UP000750334"/>
    </source>
</evidence>
<dbReference type="NCBIfam" id="NF004018">
    <property type="entry name" value="PRK05480.1"/>
    <property type="match status" value="1"/>
</dbReference>
<organism evidence="10 11">
    <name type="scientific">Maudiozyma exigua</name>
    <name type="common">Yeast</name>
    <name type="synonym">Kazachstania exigua</name>
    <dbReference type="NCBI Taxonomy" id="34358"/>
    <lineage>
        <taxon>Eukaryota</taxon>
        <taxon>Fungi</taxon>
        <taxon>Dikarya</taxon>
        <taxon>Ascomycota</taxon>
        <taxon>Saccharomycotina</taxon>
        <taxon>Saccharomycetes</taxon>
        <taxon>Saccharomycetales</taxon>
        <taxon>Saccharomycetaceae</taxon>
        <taxon>Maudiozyma</taxon>
    </lineage>
</organism>
<comment type="similarity">
    <text evidence="6">Belongs to the uridine kinase family.</text>
</comment>
<dbReference type="EC" id="2.7.1.48" evidence="6"/>
<dbReference type="Pfam" id="PF00485">
    <property type="entry name" value="PRK"/>
    <property type="match status" value="1"/>
</dbReference>
<evidence type="ECO:0000256" key="7">
    <source>
        <dbReference type="SAM" id="MobiDB-lite"/>
    </source>
</evidence>
<dbReference type="InterPro" id="IPR027417">
    <property type="entry name" value="P-loop_NTPase"/>
</dbReference>
<comment type="pathway">
    <text evidence="2 6">Pyrimidine metabolism; CTP biosynthesis via salvage pathway; CTP from cytidine: step 1/3.</text>
</comment>
<dbReference type="FunFam" id="3.40.50.300:FF:000339">
    <property type="entry name" value="Uridine kinase"/>
    <property type="match status" value="1"/>
</dbReference>
<accession>A0A9P6W724</accession>
<dbReference type="SUPFAM" id="SSF53271">
    <property type="entry name" value="PRTase-like"/>
    <property type="match status" value="1"/>
</dbReference>
<comment type="catalytic activity">
    <reaction evidence="6">
        <text>uridine + ATP = UMP + ADP + H(+)</text>
        <dbReference type="Rhea" id="RHEA:16825"/>
        <dbReference type="ChEBI" id="CHEBI:15378"/>
        <dbReference type="ChEBI" id="CHEBI:16704"/>
        <dbReference type="ChEBI" id="CHEBI:30616"/>
        <dbReference type="ChEBI" id="CHEBI:57865"/>
        <dbReference type="ChEBI" id="CHEBI:456216"/>
        <dbReference type="EC" id="2.7.1.48"/>
    </reaction>
</comment>
<dbReference type="GO" id="GO:0005524">
    <property type="term" value="F:ATP binding"/>
    <property type="evidence" value="ECO:0007669"/>
    <property type="project" value="UniProtKB-KW"/>
</dbReference>
<evidence type="ECO:0000256" key="1">
    <source>
        <dbReference type="ARBA" id="ARBA00004690"/>
    </source>
</evidence>
<dbReference type="InterPro" id="IPR006083">
    <property type="entry name" value="PRK/URK"/>
</dbReference>
<dbReference type="Gene3D" id="3.40.50.2020">
    <property type="match status" value="1"/>
</dbReference>
<dbReference type="InterPro" id="IPR000764">
    <property type="entry name" value="Uridine_kinase-like"/>
</dbReference>
<dbReference type="GO" id="GO:0004849">
    <property type="term" value="F:uridine kinase activity"/>
    <property type="evidence" value="ECO:0007669"/>
    <property type="project" value="UniProtKB-EC"/>
</dbReference>
<evidence type="ECO:0000259" key="8">
    <source>
        <dbReference type="Pfam" id="PF00485"/>
    </source>
</evidence>
<comment type="caution">
    <text evidence="10">The sequence shown here is derived from an EMBL/GenBank/DDBJ whole genome shotgun (WGS) entry which is preliminary data.</text>
</comment>
<keyword evidence="4 6" id="KW-0547">Nucleotide-binding</keyword>
<evidence type="ECO:0000256" key="2">
    <source>
        <dbReference type="ARBA" id="ARBA00004784"/>
    </source>
</evidence>
<evidence type="ECO:0000256" key="5">
    <source>
        <dbReference type="ARBA" id="ARBA00022777"/>
    </source>
</evidence>
<comment type="catalytic activity">
    <reaction evidence="6">
        <text>cytidine + ATP = CMP + ADP + H(+)</text>
        <dbReference type="Rhea" id="RHEA:24674"/>
        <dbReference type="ChEBI" id="CHEBI:15378"/>
        <dbReference type="ChEBI" id="CHEBI:17562"/>
        <dbReference type="ChEBI" id="CHEBI:30616"/>
        <dbReference type="ChEBI" id="CHEBI:60377"/>
        <dbReference type="ChEBI" id="CHEBI:456216"/>
        <dbReference type="EC" id="2.7.1.48"/>
    </reaction>
</comment>
<proteinExistence type="inferred from homology"/>
<name>A0A9P6W724_MAUEX</name>
<keyword evidence="11" id="KW-1185">Reference proteome</keyword>
<feature type="domain" description="Phosphoribosyltransferase" evidence="9">
    <location>
        <begin position="290"/>
        <end position="478"/>
    </location>
</feature>
<dbReference type="PRINTS" id="PR00988">
    <property type="entry name" value="URIDINKINASE"/>
</dbReference>
<evidence type="ECO:0000259" key="9">
    <source>
        <dbReference type="Pfam" id="PF14681"/>
    </source>
</evidence>
<dbReference type="PANTHER" id="PTHR10285">
    <property type="entry name" value="URIDINE KINASE"/>
    <property type="match status" value="1"/>
</dbReference>
<evidence type="ECO:0000256" key="6">
    <source>
        <dbReference type="RuleBase" id="RU003825"/>
    </source>
</evidence>
<gene>
    <name evidence="10" type="primary">URK1</name>
    <name evidence="10" type="ORF">C6P45_000654</name>
</gene>
<dbReference type="NCBIfam" id="TIGR00235">
    <property type="entry name" value="udk"/>
    <property type="match status" value="1"/>
</dbReference>
<dbReference type="EMBL" id="PUHR01000122">
    <property type="protein sequence ID" value="KAG0664280.1"/>
    <property type="molecule type" value="Genomic_DNA"/>
</dbReference>
<dbReference type="GO" id="GO:0008655">
    <property type="term" value="P:pyrimidine-containing compound salvage"/>
    <property type="evidence" value="ECO:0007669"/>
    <property type="project" value="UniProtKB-ARBA"/>
</dbReference>
<keyword evidence="6" id="KW-0067">ATP-binding</keyword>
<dbReference type="Pfam" id="PF14681">
    <property type="entry name" value="UPRTase"/>
    <property type="match status" value="1"/>
</dbReference>
<dbReference type="CDD" id="cd02023">
    <property type="entry name" value="UMPK"/>
    <property type="match status" value="1"/>
</dbReference>